<sequence length="547" mass="61734">MVVVVDNEAFGSWWQLSTVKLLVTAGCRRASGDSNGSSLWWVLKTVEQSPRENPRKDISRLTQKNHSLASPVVHGLLQHRATVGSVTKPHDVPLMQDREWSSTGVQGQGKWEIPEKIHRPAASSSMIPTCKNQGVTQPGIEPSKKVGARSPVLKSPDLSIRCSSFPPHFVWRGRSLDWEDSAEAHTLCRKHIPCSSPHRSKVHPWVSEFLNQPDQPPTIPIAYLRLNVVALPPTSTVHDLQQVTLNVRSHCPNPILCPAAKLPGWSCTLDGLWCIARTRQLKTMPDHARIGYTAVIMLHTRLQIVLAMVVHCQQQKVTTVMSESWLAGTKKTPQPSCVIPSCRQLRRLFLLGQSEIIFIGTTYTQEFLGEHRHVQPNTVAPDADRQGSTWTGPWQNGVRRIWRERGNTRRVLYIIPQIQQGGGSKMFWGRIMYGHRTPLIVVEGNMTVDNVRLHSAHLVSNFLREAQINQMEWPVVSANMNPIEHAWDQLKQEMRRCRNPPLTLADLRRAAVKEWDRIEQDSLNHLVDNMPRKVRSCFTAGGGITPY</sequence>
<evidence type="ECO:0000313" key="4">
    <source>
        <dbReference type="Proteomes" id="UP001159363"/>
    </source>
</evidence>
<keyword evidence="4" id="KW-1185">Reference proteome</keyword>
<name>A0ABQ9GQI0_9NEOP</name>
<evidence type="ECO:0000259" key="2">
    <source>
        <dbReference type="Pfam" id="PF13358"/>
    </source>
</evidence>
<dbReference type="Pfam" id="PF13358">
    <property type="entry name" value="DDE_3"/>
    <property type="match status" value="1"/>
</dbReference>
<dbReference type="InterPro" id="IPR038717">
    <property type="entry name" value="Tc1-like_DDE_dom"/>
</dbReference>
<accession>A0ABQ9GQI0</accession>
<feature type="region of interest" description="Disordered" evidence="1">
    <location>
        <begin position="125"/>
        <end position="150"/>
    </location>
</feature>
<dbReference type="Gene3D" id="3.30.420.10">
    <property type="entry name" value="Ribonuclease H-like superfamily/Ribonuclease H"/>
    <property type="match status" value="2"/>
</dbReference>
<comment type="caution">
    <text evidence="3">The sequence shown here is derived from an EMBL/GenBank/DDBJ whole genome shotgun (WGS) entry which is preliminary data.</text>
</comment>
<dbReference type="Proteomes" id="UP001159363">
    <property type="component" value="Chromosome 9"/>
</dbReference>
<evidence type="ECO:0000313" key="3">
    <source>
        <dbReference type="EMBL" id="KAJ8874279.1"/>
    </source>
</evidence>
<feature type="domain" description="Tc1-like transposase DDE" evidence="2">
    <location>
        <begin position="447"/>
        <end position="498"/>
    </location>
</feature>
<evidence type="ECO:0000256" key="1">
    <source>
        <dbReference type="SAM" id="MobiDB-lite"/>
    </source>
</evidence>
<reference evidence="3 4" key="1">
    <citation type="submission" date="2023-02" db="EMBL/GenBank/DDBJ databases">
        <title>LHISI_Scaffold_Assembly.</title>
        <authorList>
            <person name="Stuart O.P."/>
            <person name="Cleave R."/>
            <person name="Magrath M.J.L."/>
            <person name="Mikheyev A.S."/>
        </authorList>
    </citation>
    <scope>NUCLEOTIDE SEQUENCE [LARGE SCALE GENOMIC DNA]</scope>
    <source>
        <strain evidence="3">Daus_M_001</strain>
        <tissue evidence="3">Leg muscle</tissue>
    </source>
</reference>
<dbReference type="EMBL" id="JARBHB010000010">
    <property type="protein sequence ID" value="KAJ8874279.1"/>
    <property type="molecule type" value="Genomic_DNA"/>
</dbReference>
<dbReference type="InterPro" id="IPR036397">
    <property type="entry name" value="RNaseH_sf"/>
</dbReference>
<feature type="compositionally biased region" description="Polar residues" evidence="1">
    <location>
        <begin position="125"/>
        <end position="136"/>
    </location>
</feature>
<proteinExistence type="predicted"/>
<gene>
    <name evidence="3" type="ORF">PR048_025124</name>
</gene>
<organism evidence="3 4">
    <name type="scientific">Dryococelus australis</name>
    <dbReference type="NCBI Taxonomy" id="614101"/>
    <lineage>
        <taxon>Eukaryota</taxon>
        <taxon>Metazoa</taxon>
        <taxon>Ecdysozoa</taxon>
        <taxon>Arthropoda</taxon>
        <taxon>Hexapoda</taxon>
        <taxon>Insecta</taxon>
        <taxon>Pterygota</taxon>
        <taxon>Neoptera</taxon>
        <taxon>Polyneoptera</taxon>
        <taxon>Phasmatodea</taxon>
        <taxon>Verophasmatodea</taxon>
        <taxon>Anareolatae</taxon>
        <taxon>Phasmatidae</taxon>
        <taxon>Eurycanthinae</taxon>
        <taxon>Dryococelus</taxon>
    </lineage>
</organism>
<protein>
    <recommendedName>
        <fullName evidence="2">Tc1-like transposase DDE domain-containing protein</fullName>
    </recommendedName>
</protein>